<dbReference type="GO" id="GO:0004386">
    <property type="term" value="F:helicase activity"/>
    <property type="evidence" value="ECO:0007669"/>
    <property type="project" value="UniProtKB-KW"/>
</dbReference>
<evidence type="ECO:0000259" key="1">
    <source>
        <dbReference type="Pfam" id="PF04851"/>
    </source>
</evidence>
<organism evidence="2 3">
    <name type="scientific">Oscillibacter hominis</name>
    <dbReference type="NCBI Taxonomy" id="2763056"/>
    <lineage>
        <taxon>Bacteria</taxon>
        <taxon>Bacillati</taxon>
        <taxon>Bacillota</taxon>
        <taxon>Clostridia</taxon>
        <taxon>Eubacteriales</taxon>
        <taxon>Oscillospiraceae</taxon>
        <taxon>Oscillibacter</taxon>
    </lineage>
</organism>
<keyword evidence="2" id="KW-0547">Nucleotide-binding</keyword>
<dbReference type="SUPFAM" id="SSF52540">
    <property type="entry name" value="P-loop containing nucleoside triphosphate hydrolases"/>
    <property type="match status" value="2"/>
</dbReference>
<dbReference type="PANTHER" id="PTHR47396">
    <property type="entry name" value="TYPE I RESTRICTION ENZYME ECOKI R PROTEIN"/>
    <property type="match status" value="1"/>
</dbReference>
<dbReference type="KEGG" id="ohi:H8790_02010"/>
<dbReference type="GO" id="GO:0005524">
    <property type="term" value="F:ATP binding"/>
    <property type="evidence" value="ECO:0007669"/>
    <property type="project" value="InterPro"/>
</dbReference>
<dbReference type="Gene3D" id="3.40.50.300">
    <property type="entry name" value="P-loop containing nucleotide triphosphate hydrolases"/>
    <property type="match status" value="2"/>
</dbReference>
<keyword evidence="2" id="KW-0347">Helicase</keyword>
<name>A0A7G9B5M0_9FIRM</name>
<sequence length="870" mass="100497">MKEVKSFKQSELVLRVRTVYDTTKIDLDAWLPFIRRLCSNRPYQEEAIRLAILYLAAGNYGSLSDLARENFRANTCLQEKYLSLDDFLNSLQMRDKLYATIDLATGTGKSYVMYGIAQIALGLGLVDRVLVLCPSLTIESGLKEKFESLSGDEGLKALIPEEAVIKNPSIVSANETVKKGALCVENIHAVYENTGSSIRDSFAGKGRRTLVLNDEAHHLFNKPSGKSAETTAVKKWKGFLLDPQYDFRCLLGFTGTAYIDDEYFPDVIYRYSLRQAMEDRVIKNVDYVKEDDSKGDYERFQKIYQNHRDNVQLYPLVKPISILVTRDIAHAKRLYEDFVTFLAKQENQPREAEEGKVLIVTSAREHKANVQKLNYVDQRTDQTEWIISVSMLTEGWDVKNVFQIVPWEDRAFNSRLLIAQVLGRGLRVPPEQFQAWPRVIVFNHKAWSGKIKKLVNEVLEVEARVSSDVLASGERSKYHFTVRNIDYSTEQVEVPKKSESDSVDFTRLLSEGIVLESQSVVVEKGTTYETVYSGSSHERNYAIQSVTWTIDEVVDKLYDEFRMREWEGKTLRLGDEEYTQNHLPPREVIERIIRLSMDKRGNQGNVLVEKNAHKILSAFTPLLRKKSKSVISKSVAGSIRDISTTSLRKQSTSVGMLRQDRTVYLTNNWENEITDEEQRAVIEEVLDDETFPVSAYRRDIDYCLFKTPVTTVLAYSKPERQFIDRLLKRENAALLTAWVKSRDRNFYEIEYSCRYGSGKSKTRKYYHGQFNPDFFLKAERDGMTYYLVVETKMDRDDSAENKAKYRYALQHFEELNRRMEEMGEPERYIFHFLSPNGYATFFDHLRSGSLLDGRFRCELETLLEVSDESD</sequence>
<dbReference type="REBASE" id="441904">
    <property type="entry name" value="OspNSJ62ORF2015P"/>
</dbReference>
<keyword evidence="3" id="KW-1185">Reference proteome</keyword>
<reference evidence="2 3" key="1">
    <citation type="submission" date="2020-08" db="EMBL/GenBank/DDBJ databases">
        <authorList>
            <person name="Liu C."/>
            <person name="Sun Q."/>
        </authorList>
    </citation>
    <scope>NUCLEOTIDE SEQUENCE [LARGE SCALE GENOMIC DNA]</scope>
    <source>
        <strain evidence="2 3">NSJ-62</strain>
    </source>
</reference>
<evidence type="ECO:0000313" key="3">
    <source>
        <dbReference type="Proteomes" id="UP000515960"/>
    </source>
</evidence>
<dbReference type="InterPro" id="IPR027417">
    <property type="entry name" value="P-loop_NTPase"/>
</dbReference>
<dbReference type="Pfam" id="PF04851">
    <property type="entry name" value="ResIII"/>
    <property type="match status" value="1"/>
</dbReference>
<dbReference type="GO" id="GO:0005829">
    <property type="term" value="C:cytosol"/>
    <property type="evidence" value="ECO:0007669"/>
    <property type="project" value="TreeGrafter"/>
</dbReference>
<protein>
    <submittedName>
        <fullName evidence="2">DEAD/DEAH box helicase family protein</fullName>
    </submittedName>
</protein>
<dbReference type="PANTHER" id="PTHR47396:SF1">
    <property type="entry name" value="ATP-DEPENDENT HELICASE IRC3-RELATED"/>
    <property type="match status" value="1"/>
</dbReference>
<evidence type="ECO:0000313" key="2">
    <source>
        <dbReference type="EMBL" id="QNL44851.1"/>
    </source>
</evidence>
<dbReference type="AlphaFoldDB" id="A0A7G9B5M0"/>
<keyword evidence="2" id="KW-0378">Hydrolase</keyword>
<dbReference type="GO" id="GO:0016787">
    <property type="term" value="F:hydrolase activity"/>
    <property type="evidence" value="ECO:0007669"/>
    <property type="project" value="InterPro"/>
</dbReference>
<dbReference type="EMBL" id="CP060490">
    <property type="protein sequence ID" value="QNL44851.1"/>
    <property type="molecule type" value="Genomic_DNA"/>
</dbReference>
<keyword evidence="2" id="KW-0067">ATP-binding</keyword>
<dbReference type="GO" id="GO:0003677">
    <property type="term" value="F:DNA binding"/>
    <property type="evidence" value="ECO:0007669"/>
    <property type="project" value="InterPro"/>
</dbReference>
<dbReference type="RefSeq" id="WP_187333435.1">
    <property type="nucleotide sequence ID" value="NZ_CP060490.1"/>
</dbReference>
<feature type="domain" description="Helicase/UvrB N-terminal" evidence="1">
    <location>
        <begin position="41"/>
        <end position="256"/>
    </location>
</feature>
<accession>A0A7G9B5M0</accession>
<dbReference type="InterPro" id="IPR050742">
    <property type="entry name" value="Helicase_Restrict-Modif_Enz"/>
</dbReference>
<proteinExistence type="predicted"/>
<gene>
    <name evidence="2" type="ORF">H8790_02010</name>
</gene>
<dbReference type="Proteomes" id="UP000515960">
    <property type="component" value="Chromosome"/>
</dbReference>
<dbReference type="InterPro" id="IPR006935">
    <property type="entry name" value="Helicase/UvrB_N"/>
</dbReference>